<feature type="compositionally biased region" description="Polar residues" evidence="1">
    <location>
        <begin position="186"/>
        <end position="195"/>
    </location>
</feature>
<organism evidence="2 3">
    <name type="scientific">Fasciolopsis buskii</name>
    <dbReference type="NCBI Taxonomy" id="27845"/>
    <lineage>
        <taxon>Eukaryota</taxon>
        <taxon>Metazoa</taxon>
        <taxon>Spiralia</taxon>
        <taxon>Lophotrochozoa</taxon>
        <taxon>Platyhelminthes</taxon>
        <taxon>Trematoda</taxon>
        <taxon>Digenea</taxon>
        <taxon>Plagiorchiida</taxon>
        <taxon>Echinostomata</taxon>
        <taxon>Echinostomatoidea</taxon>
        <taxon>Fasciolidae</taxon>
        <taxon>Fasciolopsis</taxon>
    </lineage>
</organism>
<dbReference type="Proteomes" id="UP000728185">
    <property type="component" value="Unassembled WGS sequence"/>
</dbReference>
<name>A0A8E0VGA9_9TREM</name>
<gene>
    <name evidence="2" type="ORF">FBUS_04542</name>
</gene>
<evidence type="ECO:0000313" key="3">
    <source>
        <dbReference type="Proteomes" id="UP000728185"/>
    </source>
</evidence>
<keyword evidence="3" id="KW-1185">Reference proteome</keyword>
<evidence type="ECO:0000256" key="1">
    <source>
        <dbReference type="SAM" id="MobiDB-lite"/>
    </source>
</evidence>
<proteinExistence type="predicted"/>
<feature type="compositionally biased region" description="Polar residues" evidence="1">
    <location>
        <begin position="103"/>
        <end position="119"/>
    </location>
</feature>
<feature type="region of interest" description="Disordered" evidence="1">
    <location>
        <begin position="175"/>
        <end position="198"/>
    </location>
</feature>
<comment type="caution">
    <text evidence="2">The sequence shown here is derived from an EMBL/GenBank/DDBJ whole genome shotgun (WGS) entry which is preliminary data.</text>
</comment>
<feature type="region of interest" description="Disordered" evidence="1">
    <location>
        <begin position="86"/>
        <end position="145"/>
    </location>
</feature>
<dbReference type="AlphaFoldDB" id="A0A8E0VGA9"/>
<reference evidence="2" key="1">
    <citation type="submission" date="2019-05" db="EMBL/GenBank/DDBJ databases">
        <title>Annotation for the trematode Fasciolopsis buski.</title>
        <authorList>
            <person name="Choi Y.-J."/>
        </authorList>
    </citation>
    <scope>NUCLEOTIDE SEQUENCE</scope>
    <source>
        <strain evidence="2">HT</strain>
        <tissue evidence="2">Whole worm</tissue>
    </source>
</reference>
<accession>A0A8E0VGA9</accession>
<protein>
    <submittedName>
        <fullName evidence="2">Uncharacterized protein</fullName>
    </submittedName>
</protein>
<evidence type="ECO:0000313" key="2">
    <source>
        <dbReference type="EMBL" id="KAA0184264.1"/>
    </source>
</evidence>
<sequence length="230" mass="25272">MSGAICIPFFQSFTTCIVLNYPLNFNSLSPTYSIYETSRPKSFESHSEIKNLLRDYPISDTQLPVYQECFVLWITKYIHANACHGSSSTPDDRTTFGVHSAVQRGSRSGSISGPKSPSDVNPVDAKSDAINPAIGDSHQFSFDSETRHDTRLDSVDGSRGSLSFQSGQRTVAAAYGLSDQSDHRPSTISLNNYPKESSHVTPGEVTFDIRCVNNFTATLSDSVYQVGEYD</sequence>
<dbReference type="EMBL" id="LUCM01011224">
    <property type="protein sequence ID" value="KAA0184264.1"/>
    <property type="molecule type" value="Genomic_DNA"/>
</dbReference>